<accession>A0A9W9X6C5</accession>
<reference evidence="2" key="1">
    <citation type="submission" date="2022-12" db="EMBL/GenBank/DDBJ databases">
        <authorList>
            <person name="Petersen C."/>
        </authorList>
    </citation>
    <scope>NUCLEOTIDE SEQUENCE</scope>
    <source>
        <strain evidence="2">IBT 30728</strain>
    </source>
</reference>
<evidence type="ECO:0000313" key="3">
    <source>
        <dbReference type="Proteomes" id="UP001148312"/>
    </source>
</evidence>
<reference evidence="2" key="2">
    <citation type="journal article" date="2023" name="IMA Fungus">
        <title>Comparative genomic study of the Penicillium genus elucidates a diverse pangenome and 15 lateral gene transfer events.</title>
        <authorList>
            <person name="Petersen C."/>
            <person name="Sorensen T."/>
            <person name="Nielsen M.R."/>
            <person name="Sondergaard T.E."/>
            <person name="Sorensen J.L."/>
            <person name="Fitzpatrick D.A."/>
            <person name="Frisvad J.C."/>
            <person name="Nielsen K.L."/>
        </authorList>
    </citation>
    <scope>NUCLEOTIDE SEQUENCE</scope>
    <source>
        <strain evidence="2">IBT 30728</strain>
    </source>
</reference>
<proteinExistence type="predicted"/>
<keyword evidence="3" id="KW-1185">Reference proteome</keyword>
<evidence type="ECO:0000256" key="1">
    <source>
        <dbReference type="SAM" id="MobiDB-lite"/>
    </source>
</evidence>
<dbReference type="Proteomes" id="UP001148312">
    <property type="component" value="Unassembled WGS sequence"/>
</dbReference>
<dbReference type="AlphaFoldDB" id="A0A9W9X6C5"/>
<evidence type="ECO:0000313" key="2">
    <source>
        <dbReference type="EMBL" id="KAJ5485138.1"/>
    </source>
</evidence>
<protein>
    <submittedName>
        <fullName evidence="2">Uncharacterized protein</fullName>
    </submittedName>
</protein>
<gene>
    <name evidence="2" type="ORF">N7539_005126</name>
</gene>
<dbReference type="GeneID" id="81624977"/>
<dbReference type="RefSeq" id="XP_056789922.1">
    <property type="nucleotide sequence ID" value="XM_056934728.1"/>
</dbReference>
<feature type="region of interest" description="Disordered" evidence="1">
    <location>
        <begin position="518"/>
        <end position="538"/>
    </location>
</feature>
<name>A0A9W9X6C5_9EURO</name>
<comment type="caution">
    <text evidence="2">The sequence shown here is derived from an EMBL/GenBank/DDBJ whole genome shotgun (WGS) entry which is preliminary data.</text>
</comment>
<sequence length="538" mass="59048">MMDPSTESPADIPPFAKPLAPYIKSRQEALHIRQALTAYLCSFIVCGEGTGLSTVSHGFLPQCTPSEAVTDVKRIPADLSGLRKNYLKALQANVAARKGFKRTFEDIAALRCQTASPKSSVQSGDRPDSAAGLQDYLQLLRDRRRYTKLQTFQQYLDELKAKDVGIPRNLEEGEQPSASSDPLSPYKDDSGTSVAGRAEEGDKTSLEELVHQLERAVVRARSQLDTEKHLFEKIKSRQTSGNGDATGAVAPQVKTMALQRTRDELVQWVEQRLLNEGDPDGSLVQDLAPEDLEEVNELLGDQKSRINEQYTAYLEARQDLLDAASRACQPVTVTRERPLRTAPRSETVSASTPGPDPLEVLSLTTDALLPLSKSQRALALQRSYMAGLLAKERSSTLRVLHRLCDESHLLPEHPVPAKPPRSKFASGILASGLASQPVDTTPSDEVVEMAKAWSFASGAATQQERDYVQQRLTLGKEVARDARKLLRDVYSMLKQDWEQGPHENDNLKGISRESARASCGIAHHDGSHGPWSGLDGSV</sequence>
<organism evidence="2 3">
    <name type="scientific">Penicillium diatomitis</name>
    <dbReference type="NCBI Taxonomy" id="2819901"/>
    <lineage>
        <taxon>Eukaryota</taxon>
        <taxon>Fungi</taxon>
        <taxon>Dikarya</taxon>
        <taxon>Ascomycota</taxon>
        <taxon>Pezizomycotina</taxon>
        <taxon>Eurotiomycetes</taxon>
        <taxon>Eurotiomycetidae</taxon>
        <taxon>Eurotiales</taxon>
        <taxon>Aspergillaceae</taxon>
        <taxon>Penicillium</taxon>
    </lineage>
</organism>
<dbReference type="EMBL" id="JAPWDQ010000005">
    <property type="protein sequence ID" value="KAJ5485138.1"/>
    <property type="molecule type" value="Genomic_DNA"/>
</dbReference>
<feature type="region of interest" description="Disordered" evidence="1">
    <location>
        <begin position="166"/>
        <end position="203"/>
    </location>
</feature>